<keyword evidence="3 4" id="KW-0808">Transferase</keyword>
<gene>
    <name evidence="6" type="ORF">TorRG33x02_006070</name>
</gene>
<dbReference type="EC" id="2.4.1.-" evidence="5"/>
<dbReference type="PANTHER" id="PTHR48047:SF107">
    <property type="entry name" value="UDP-GLYCOSYLTRANSFERASE 92A1-LIKE"/>
    <property type="match status" value="1"/>
</dbReference>
<dbReference type="SUPFAM" id="SSF53756">
    <property type="entry name" value="UDP-Glycosyltransferase/glycogen phosphorylase"/>
    <property type="match status" value="1"/>
</dbReference>
<dbReference type="AlphaFoldDB" id="A0A2P5G056"/>
<dbReference type="EMBL" id="JXTC01000002">
    <property type="protein sequence ID" value="POO03402.1"/>
    <property type="molecule type" value="Genomic_DNA"/>
</dbReference>
<proteinExistence type="inferred from homology"/>
<dbReference type="PROSITE" id="PS00375">
    <property type="entry name" value="UDPGT"/>
    <property type="match status" value="1"/>
</dbReference>
<name>A0A2P5G056_TREOI</name>
<evidence type="ECO:0000256" key="4">
    <source>
        <dbReference type="RuleBase" id="RU003718"/>
    </source>
</evidence>
<evidence type="ECO:0000313" key="6">
    <source>
        <dbReference type="EMBL" id="POO03402.1"/>
    </source>
</evidence>
<sequence length="489" mass="55378">MATSFDHSNHHFHRHHIVLLPFLAHGHLRPFLALARQIKQRSKAFTVTIAATALNLQYLRHSTDSSDDILFAELPFSDHQNTENLPVSRILDLCHGSVSLQSPFRKLIHDITAEEGRPPLCIISDVFFGWAVDVAESLGTLNFTFTTCGAYGTMAYISLWLHLPHRETDSDEFALPGFPERCRLRRDQLHRFLRSADGDDPWSRFIRPQISLSLKSHGWLCNTVEEIEPLGLEILRNHVQRPVWSTGASSLKTNTYSGKEVGISSKKCVEWLDEQKPESVVYVSFGSQNTIGSSQMMELAKGLEKSRRPFVWVVRPPLGFDMKGEFRSEWLPDGFEERMAETKQGLIVRNWAPQLEILSHKSTAVFLSHCGWNSILESLSRGVPIVAWPLGAEQVYNSKMLREEMGVSLELTWGFESRVDEEEVKKVVDLAMDGNGKGGEMRKRASLVKELIRDANVREEGKLKGSSVKALDDFLSYVLEKSKQVLKPN</sequence>
<keyword evidence="7" id="KW-1185">Reference proteome</keyword>
<dbReference type="FunFam" id="3.40.50.2000:FF:000103">
    <property type="entry name" value="Glycosyltransferase"/>
    <property type="match status" value="1"/>
</dbReference>
<evidence type="ECO:0000313" key="7">
    <source>
        <dbReference type="Proteomes" id="UP000237000"/>
    </source>
</evidence>
<dbReference type="Pfam" id="PF00201">
    <property type="entry name" value="UDPGT"/>
    <property type="match status" value="1"/>
</dbReference>
<keyword evidence="2 4" id="KW-0328">Glycosyltransferase</keyword>
<dbReference type="CDD" id="cd03784">
    <property type="entry name" value="GT1_Gtf-like"/>
    <property type="match status" value="1"/>
</dbReference>
<accession>A0A2P5G056</accession>
<dbReference type="FunFam" id="3.40.50.2000:FF:000064">
    <property type="entry name" value="Glycosyltransferase"/>
    <property type="match status" value="1"/>
</dbReference>
<organism evidence="6 7">
    <name type="scientific">Trema orientale</name>
    <name type="common">Charcoal tree</name>
    <name type="synonym">Celtis orientalis</name>
    <dbReference type="NCBI Taxonomy" id="63057"/>
    <lineage>
        <taxon>Eukaryota</taxon>
        <taxon>Viridiplantae</taxon>
        <taxon>Streptophyta</taxon>
        <taxon>Embryophyta</taxon>
        <taxon>Tracheophyta</taxon>
        <taxon>Spermatophyta</taxon>
        <taxon>Magnoliopsida</taxon>
        <taxon>eudicotyledons</taxon>
        <taxon>Gunneridae</taxon>
        <taxon>Pentapetalae</taxon>
        <taxon>rosids</taxon>
        <taxon>fabids</taxon>
        <taxon>Rosales</taxon>
        <taxon>Cannabaceae</taxon>
        <taxon>Trema</taxon>
    </lineage>
</organism>
<evidence type="ECO:0000256" key="1">
    <source>
        <dbReference type="ARBA" id="ARBA00009995"/>
    </source>
</evidence>
<evidence type="ECO:0000256" key="3">
    <source>
        <dbReference type="ARBA" id="ARBA00022679"/>
    </source>
</evidence>
<dbReference type="Proteomes" id="UP000237000">
    <property type="component" value="Unassembled WGS sequence"/>
</dbReference>
<reference evidence="7" key="1">
    <citation type="submission" date="2016-06" db="EMBL/GenBank/DDBJ databases">
        <title>Parallel loss of symbiosis genes in relatives of nitrogen-fixing non-legume Parasponia.</title>
        <authorList>
            <person name="Van Velzen R."/>
            <person name="Holmer R."/>
            <person name="Bu F."/>
            <person name="Rutten L."/>
            <person name="Van Zeijl A."/>
            <person name="Liu W."/>
            <person name="Santuari L."/>
            <person name="Cao Q."/>
            <person name="Sharma T."/>
            <person name="Shen D."/>
            <person name="Roswanjaya Y."/>
            <person name="Wardhani T."/>
            <person name="Kalhor M.S."/>
            <person name="Jansen J."/>
            <person name="Van den Hoogen J."/>
            <person name="Gungor B."/>
            <person name="Hartog M."/>
            <person name="Hontelez J."/>
            <person name="Verver J."/>
            <person name="Yang W.-C."/>
            <person name="Schijlen E."/>
            <person name="Repin R."/>
            <person name="Schilthuizen M."/>
            <person name="Schranz E."/>
            <person name="Heidstra R."/>
            <person name="Miyata K."/>
            <person name="Fedorova E."/>
            <person name="Kohlen W."/>
            <person name="Bisseling T."/>
            <person name="Smit S."/>
            <person name="Geurts R."/>
        </authorList>
    </citation>
    <scope>NUCLEOTIDE SEQUENCE [LARGE SCALE GENOMIC DNA]</scope>
    <source>
        <strain evidence="7">cv. RG33-2</strain>
    </source>
</reference>
<dbReference type="InParanoid" id="A0A2P5G056"/>
<protein>
    <recommendedName>
        <fullName evidence="5">Glycosyltransferase</fullName>
        <ecNumber evidence="5">2.4.1.-</ecNumber>
    </recommendedName>
</protein>
<evidence type="ECO:0000256" key="5">
    <source>
        <dbReference type="RuleBase" id="RU362057"/>
    </source>
</evidence>
<comment type="caution">
    <text evidence="6">The sequence shown here is derived from an EMBL/GenBank/DDBJ whole genome shotgun (WGS) entry which is preliminary data.</text>
</comment>
<evidence type="ECO:0000256" key="2">
    <source>
        <dbReference type="ARBA" id="ARBA00022676"/>
    </source>
</evidence>
<dbReference type="Gene3D" id="3.40.50.2000">
    <property type="entry name" value="Glycogen Phosphorylase B"/>
    <property type="match status" value="2"/>
</dbReference>
<dbReference type="InterPro" id="IPR002213">
    <property type="entry name" value="UDP_glucos_trans"/>
</dbReference>
<dbReference type="GO" id="GO:0035251">
    <property type="term" value="F:UDP-glucosyltransferase activity"/>
    <property type="evidence" value="ECO:0007669"/>
    <property type="project" value="TreeGrafter"/>
</dbReference>
<dbReference type="OrthoDB" id="5835829at2759"/>
<dbReference type="PANTHER" id="PTHR48047">
    <property type="entry name" value="GLYCOSYLTRANSFERASE"/>
    <property type="match status" value="1"/>
</dbReference>
<comment type="similarity">
    <text evidence="1 4">Belongs to the UDP-glycosyltransferase family.</text>
</comment>
<dbReference type="InterPro" id="IPR035595">
    <property type="entry name" value="UDP_glycos_trans_CS"/>
</dbReference>